<comment type="catalytic activity">
    <reaction evidence="16">
        <text>1-(1Z-octadecenyl)-2-(9Z-octadecenoyl)-sn-glycero-3-phosphoethanolamine + L-serine = 1-(1Z-octadecenyl)-2-(9Z-octadecenoyl)-sn-glycero-3-phospho-L-serine + ethanolamine</text>
        <dbReference type="Rhea" id="RHEA:41600"/>
        <dbReference type="ChEBI" id="CHEBI:33384"/>
        <dbReference type="ChEBI" id="CHEBI:57603"/>
        <dbReference type="ChEBI" id="CHEBI:78340"/>
        <dbReference type="ChEBI" id="CHEBI:78341"/>
    </reaction>
    <physiologicalReaction direction="left-to-right" evidence="16">
        <dbReference type="Rhea" id="RHEA:41601"/>
    </physiologicalReaction>
</comment>
<dbReference type="GO" id="GO:0005789">
    <property type="term" value="C:endoplasmic reticulum membrane"/>
    <property type="evidence" value="ECO:0007669"/>
    <property type="project" value="UniProtKB-SubCell"/>
</dbReference>
<proteinExistence type="inferred from homology"/>
<evidence type="ECO:0000256" key="9">
    <source>
        <dbReference type="ARBA" id="ARBA00022989"/>
    </source>
</evidence>
<evidence type="ECO:0000256" key="7">
    <source>
        <dbReference type="ARBA" id="ARBA00022692"/>
    </source>
</evidence>
<comment type="catalytic activity">
    <reaction evidence="17">
        <text>1-octadecanoyl-2-(5Z,8Z,11Z,14Z)-eicosatetraenoyl-sn-glycero-3-phosphoethanolamine + L-serine = 1-octadecanoyl-2-(5Z,8Z,11Z,14Z)-eicosatetraenoyl-sn-glycero-3-phosphoserine + ethanolamine</text>
        <dbReference type="Rhea" id="RHEA:41500"/>
        <dbReference type="ChEBI" id="CHEBI:33384"/>
        <dbReference type="ChEBI" id="CHEBI:57603"/>
        <dbReference type="ChEBI" id="CHEBI:78268"/>
        <dbReference type="ChEBI" id="CHEBI:78269"/>
    </reaction>
    <physiologicalReaction direction="left-to-right" evidence="17">
        <dbReference type="Rhea" id="RHEA:41501"/>
    </physiologicalReaction>
</comment>
<evidence type="ECO:0000256" key="10">
    <source>
        <dbReference type="ARBA" id="ARBA00023098"/>
    </source>
</evidence>
<evidence type="ECO:0000256" key="20">
    <source>
        <dbReference type="ARBA" id="ARBA00036644"/>
    </source>
</evidence>
<organism evidence="23 24">
    <name type="scientific">Lepeophtheirus salmonis</name>
    <name type="common">Salmon louse</name>
    <name type="synonym">Caligus salmonis</name>
    <dbReference type="NCBI Taxonomy" id="72036"/>
    <lineage>
        <taxon>Eukaryota</taxon>
        <taxon>Metazoa</taxon>
        <taxon>Ecdysozoa</taxon>
        <taxon>Arthropoda</taxon>
        <taxon>Crustacea</taxon>
        <taxon>Multicrustacea</taxon>
        <taxon>Hexanauplia</taxon>
        <taxon>Copepoda</taxon>
        <taxon>Siphonostomatoida</taxon>
        <taxon>Caligidae</taxon>
        <taxon>Lepeophtheirus</taxon>
    </lineage>
</organism>
<feature type="transmembrane region" description="Helical" evidence="22">
    <location>
        <begin position="60"/>
        <end position="82"/>
    </location>
</feature>
<dbReference type="PANTHER" id="PTHR15362:SF7">
    <property type="entry name" value="PHOSPHATIDYLSERINE SYNTHASE 2"/>
    <property type="match status" value="1"/>
</dbReference>
<keyword evidence="12 22" id="KW-0594">Phospholipid biosynthesis</keyword>
<keyword evidence="7 22" id="KW-0812">Transmembrane</keyword>
<evidence type="ECO:0000313" key="23">
    <source>
        <dbReference type="EMBL" id="CAF2900973.1"/>
    </source>
</evidence>
<comment type="catalytic activity">
    <reaction evidence="15">
        <text>1-hexadecanoyl-2-(4Z,7Z,10Z,13Z,16Z,19Z-docosahexaenoyl)-sn-glycero-3-phosphoethanolamine + L-serine = 1-hexadecanoyl-2-(4Z,7Z,10Z,13Z,16Z,19Z-docosahexaenoyl)-sn-glycero-3-phosphoserine + ethanolamine</text>
        <dbReference type="Rhea" id="RHEA:41488"/>
        <dbReference type="ChEBI" id="CHEBI:33384"/>
        <dbReference type="ChEBI" id="CHEBI:57603"/>
        <dbReference type="ChEBI" id="CHEBI:78261"/>
        <dbReference type="ChEBI" id="CHEBI:78262"/>
    </reaction>
    <physiologicalReaction direction="left-to-right" evidence="15">
        <dbReference type="Rhea" id="RHEA:41489"/>
    </physiologicalReaction>
</comment>
<dbReference type="EMBL" id="HG994582">
    <property type="protein sequence ID" value="CAF2900973.1"/>
    <property type="molecule type" value="Genomic_DNA"/>
</dbReference>
<name>A0A7R8H7F9_LEPSM</name>
<protein>
    <recommendedName>
        <fullName evidence="22">Phosphatidylserine synthase</fullName>
        <ecNumber evidence="22">2.7.8.29</ecNumber>
    </recommendedName>
    <alternativeName>
        <fullName evidence="22">Serine-exchange enzyme</fullName>
    </alternativeName>
</protein>
<evidence type="ECO:0000256" key="4">
    <source>
        <dbReference type="ARBA" id="ARBA00008671"/>
    </source>
</evidence>
<keyword evidence="6 22" id="KW-0808">Transferase</keyword>
<comment type="catalytic activity">
    <reaction evidence="22">
        <text>a 1,2-diacyl-sn-glycero-3-phosphoethanolamine + L-serine = a 1,2-diacyl-sn-glycero-3-phospho-L-serine + ethanolamine</text>
        <dbReference type="Rhea" id="RHEA:27606"/>
        <dbReference type="ChEBI" id="CHEBI:33384"/>
        <dbReference type="ChEBI" id="CHEBI:57262"/>
        <dbReference type="ChEBI" id="CHEBI:57603"/>
        <dbReference type="ChEBI" id="CHEBI:64612"/>
        <dbReference type="EC" id="2.7.8.29"/>
    </reaction>
</comment>
<comment type="similarity">
    <text evidence="4 22">Belongs to the phosphatidyl serine synthase family.</text>
</comment>
<evidence type="ECO:0000256" key="1">
    <source>
        <dbReference type="ARBA" id="ARBA00004477"/>
    </source>
</evidence>
<dbReference type="GO" id="GO:0106245">
    <property type="term" value="F:L-serine-phosphatidylethanolamine phosphatidyltransferase activity"/>
    <property type="evidence" value="ECO:0007669"/>
    <property type="project" value="UniProtKB-UniRule"/>
</dbReference>
<dbReference type="GO" id="GO:0006659">
    <property type="term" value="P:phosphatidylserine biosynthetic process"/>
    <property type="evidence" value="ECO:0007669"/>
    <property type="project" value="UniProtKB-UniRule"/>
</dbReference>
<feature type="transmembrane region" description="Helical" evidence="22">
    <location>
        <begin position="314"/>
        <end position="332"/>
    </location>
</feature>
<feature type="transmembrane region" description="Helical" evidence="22">
    <location>
        <begin position="344"/>
        <end position="365"/>
    </location>
</feature>
<keyword evidence="24" id="KW-1185">Reference proteome</keyword>
<keyword evidence="8 22" id="KW-0256">Endoplasmic reticulum</keyword>
<evidence type="ECO:0000256" key="6">
    <source>
        <dbReference type="ARBA" id="ARBA00022679"/>
    </source>
</evidence>
<comment type="function">
    <text evidence="22">Catalyzes a base-exchange reaction in which the polar head group of phosphatidylethanolamine (PE) is replaced by L-serine.</text>
</comment>
<comment type="catalytic activity">
    <reaction evidence="19">
        <text>1-(1Z-octadecenyl)-2-(4Z,7Z,10Z,13Z,16Z,19Z-docosahexaenoyl)-sn-glycero-3-phosphoethanolamine + L-serine = 1-(1Z-octadecenyl)-2-(4Z,7Z,10Z,13Z,16Z,19Z-docosahexaenoyl)-sn-glycero-3-phospho-L-serine + ethanolamine</text>
        <dbReference type="Rhea" id="RHEA:41496"/>
        <dbReference type="ChEBI" id="CHEBI:33384"/>
        <dbReference type="ChEBI" id="CHEBI:57603"/>
        <dbReference type="ChEBI" id="CHEBI:78263"/>
        <dbReference type="ChEBI" id="CHEBI:78264"/>
    </reaction>
    <physiologicalReaction direction="left-to-right" evidence="19">
        <dbReference type="Rhea" id="RHEA:41497"/>
    </physiologicalReaction>
</comment>
<dbReference type="EC" id="2.7.8.29" evidence="22"/>
<evidence type="ECO:0000313" key="24">
    <source>
        <dbReference type="Proteomes" id="UP000675881"/>
    </source>
</evidence>
<evidence type="ECO:0000256" key="13">
    <source>
        <dbReference type="ARBA" id="ARBA00023264"/>
    </source>
</evidence>
<evidence type="ECO:0000256" key="21">
    <source>
        <dbReference type="ARBA" id="ARBA00036733"/>
    </source>
</evidence>
<evidence type="ECO:0000256" key="22">
    <source>
        <dbReference type="RuleBase" id="RU368094"/>
    </source>
</evidence>
<accession>A0A7R8H7F9</accession>
<dbReference type="AlphaFoldDB" id="A0A7R8H7F9"/>
<evidence type="ECO:0000256" key="18">
    <source>
        <dbReference type="ARBA" id="ARBA00036428"/>
    </source>
</evidence>
<feature type="transmembrane region" description="Helical" evidence="22">
    <location>
        <begin position="186"/>
        <end position="203"/>
    </location>
</feature>
<dbReference type="InterPro" id="IPR004277">
    <property type="entry name" value="PSS"/>
</dbReference>
<feature type="transmembrane region" description="Helical" evidence="22">
    <location>
        <begin position="94"/>
        <end position="113"/>
    </location>
</feature>
<evidence type="ECO:0000256" key="17">
    <source>
        <dbReference type="ARBA" id="ARBA00035955"/>
    </source>
</evidence>
<gene>
    <name evidence="23" type="ORF">LSAA_7735</name>
</gene>
<evidence type="ECO:0000256" key="14">
    <source>
        <dbReference type="ARBA" id="ARBA00035767"/>
    </source>
</evidence>
<evidence type="ECO:0000256" key="2">
    <source>
        <dbReference type="ARBA" id="ARBA00004916"/>
    </source>
</evidence>
<comment type="catalytic activity">
    <reaction evidence="20">
        <text>1-octadecanoyl-2-(9Z-octadecenoyl)-sn-glycero-3-phosphoethanolamine + L-serine = 1-octadecanoyl-2-(9Z-octadecenoyl)-sn-glycero-3-phospho-L-serine + ethanolamine</text>
        <dbReference type="Rhea" id="RHEA:40795"/>
        <dbReference type="ChEBI" id="CHEBI:33384"/>
        <dbReference type="ChEBI" id="CHEBI:57603"/>
        <dbReference type="ChEBI" id="CHEBI:75038"/>
        <dbReference type="ChEBI" id="CHEBI:78260"/>
    </reaction>
    <physiologicalReaction direction="left-to-right" evidence="20">
        <dbReference type="Rhea" id="RHEA:40796"/>
    </physiologicalReaction>
</comment>
<comment type="subcellular location">
    <subcellularLocation>
        <location evidence="1 22">Endoplasmic reticulum membrane</location>
        <topology evidence="1 22">Multi-pass membrane protein</topology>
    </subcellularLocation>
</comment>
<reference evidence="23" key="1">
    <citation type="submission" date="2021-02" db="EMBL/GenBank/DDBJ databases">
        <authorList>
            <person name="Bekaert M."/>
        </authorList>
    </citation>
    <scope>NUCLEOTIDE SEQUENCE</scope>
    <source>
        <strain evidence="23">IoA-00</strain>
    </source>
</reference>
<comment type="catalytic activity">
    <reaction evidence="14">
        <text>1-hexadecanoyl-2-(9Z-octadecenoyl)-sn-glycero-3-phosphoethanolamine + L-serine = 1-hexadecanoyl-2-(9Z-octadecenoyl)-sn-glycero-3-phospho-L-serine + ethanolamine</text>
        <dbReference type="Rhea" id="RHEA:41484"/>
        <dbReference type="ChEBI" id="CHEBI:33384"/>
        <dbReference type="ChEBI" id="CHEBI:57603"/>
        <dbReference type="ChEBI" id="CHEBI:73007"/>
        <dbReference type="ChEBI" id="CHEBI:75029"/>
    </reaction>
    <physiologicalReaction direction="left-to-right" evidence="14">
        <dbReference type="Rhea" id="RHEA:41485"/>
    </physiologicalReaction>
</comment>
<evidence type="ECO:0000256" key="19">
    <source>
        <dbReference type="ARBA" id="ARBA00036623"/>
    </source>
</evidence>
<evidence type="ECO:0000256" key="11">
    <source>
        <dbReference type="ARBA" id="ARBA00023136"/>
    </source>
</evidence>
<sequence length="396" mass="46890">MRSGAMDRARQTVDGAIDRIKARIQFQREKSNSMCRLRTAYNWLEEKEKRVTDFDEKGSFLFRAHTLTVLVCLIACLVYVALFEDPVEDTEFNSRRGLLAAACFWLTNSYLFLYSSKHRPMQENFLKFLDEDLGEPIPEKDYGGNCYIYDPNRPDNPYHNIREKVDVFIFAHFFGYWCKTLIFRDWWLTTVISVMFEFLEYSLEHQLPNFSECWWDHWILDVFICNGGGTVLGLFMLKYLSMKEYNWRGLWDIPTYRGKIKRIIAQFSPHGWIEFTWNPLSSLERWLAVLAVCLRETFQLLDDPECDKLGRQSWVLLAVISTELLVCLKFGWDTMTKPIPKSILLWWLAGIVLIIFYTFVKFVILKPTRLPQPEKELCDRRHKLVVENVANQKKDN</sequence>
<keyword evidence="11 22" id="KW-0472">Membrane</keyword>
<dbReference type="PANTHER" id="PTHR15362">
    <property type="entry name" value="PHOSPHATIDYLINOSITOL SYNTHASE"/>
    <property type="match status" value="1"/>
</dbReference>
<evidence type="ECO:0000256" key="12">
    <source>
        <dbReference type="ARBA" id="ARBA00023209"/>
    </source>
</evidence>
<dbReference type="Proteomes" id="UP000675881">
    <property type="component" value="Chromosome 3"/>
</dbReference>
<dbReference type="OrthoDB" id="10265393at2759"/>
<comment type="pathway">
    <text evidence="2 22">Phospholipid metabolism; phosphatidylserine biosynthesis.</text>
</comment>
<evidence type="ECO:0000256" key="5">
    <source>
        <dbReference type="ARBA" id="ARBA00022516"/>
    </source>
</evidence>
<feature type="transmembrane region" description="Helical" evidence="22">
    <location>
        <begin position="218"/>
        <end position="240"/>
    </location>
</feature>
<comment type="caution">
    <text evidence="22">Lacks conserved residue(s) required for the propagation of feature annotation.</text>
</comment>
<keyword evidence="9 22" id="KW-1133">Transmembrane helix</keyword>
<keyword evidence="13 22" id="KW-1208">Phospholipid metabolism</keyword>
<keyword evidence="5 22" id="KW-0444">Lipid biosynthesis</keyword>
<keyword evidence="10 22" id="KW-0443">Lipid metabolism</keyword>
<comment type="pathway">
    <text evidence="3">Lipid metabolism.</text>
</comment>
<dbReference type="UniPathway" id="UPA00948"/>
<comment type="catalytic activity">
    <reaction evidence="18">
        <text>1-octadecanoyl-2-(4Z,7Z,10Z,13Z,16Z,19Z-docosahexaenoyl)-sn-glycero-3-phosphoethanolamine + L-serine = 1-octadecanoyl-2-(4Z,7Z,10Z,13Z,16Z,19Z-docosahexaenoyl)-sn-glycero-3-phosphoserine + ethanolamine</text>
        <dbReference type="Rhea" id="RHEA:41492"/>
        <dbReference type="ChEBI" id="CHEBI:33384"/>
        <dbReference type="ChEBI" id="CHEBI:57603"/>
        <dbReference type="ChEBI" id="CHEBI:78265"/>
        <dbReference type="ChEBI" id="CHEBI:78266"/>
    </reaction>
    <physiologicalReaction direction="left-to-right" evidence="18">
        <dbReference type="Rhea" id="RHEA:41493"/>
    </physiologicalReaction>
</comment>
<evidence type="ECO:0000256" key="16">
    <source>
        <dbReference type="ARBA" id="ARBA00035875"/>
    </source>
</evidence>
<dbReference type="Pfam" id="PF03034">
    <property type="entry name" value="PSS"/>
    <property type="match status" value="1"/>
</dbReference>
<evidence type="ECO:0000256" key="8">
    <source>
        <dbReference type="ARBA" id="ARBA00022824"/>
    </source>
</evidence>
<evidence type="ECO:0000256" key="3">
    <source>
        <dbReference type="ARBA" id="ARBA00005189"/>
    </source>
</evidence>
<comment type="catalytic activity">
    <reaction evidence="21">
        <text>1-(1Z-octadecenyl)-2-(5Z,8Z,11Z,14Z- eicosatetraenoyl)-sn-glycero-3-phosphoethanolamine + L-serine = 1-(1Z-octadecenyl)-2-(5Z,8Z,11Z,14Z-eicosatetraenoyl)-sn-glycero-3-phospho-L-serine + ethanolamine</text>
        <dbReference type="Rhea" id="RHEA:41604"/>
        <dbReference type="ChEBI" id="CHEBI:33384"/>
        <dbReference type="ChEBI" id="CHEBI:57603"/>
        <dbReference type="ChEBI" id="CHEBI:78342"/>
        <dbReference type="ChEBI" id="CHEBI:78343"/>
    </reaction>
    <physiologicalReaction direction="left-to-right" evidence="21">
        <dbReference type="Rhea" id="RHEA:41605"/>
    </physiologicalReaction>
</comment>
<evidence type="ECO:0000256" key="15">
    <source>
        <dbReference type="ARBA" id="ARBA00035833"/>
    </source>
</evidence>